<name>A0A2S9K3Q2_9BURK</name>
<evidence type="ECO:0000313" key="1">
    <source>
        <dbReference type="EMBL" id="PRD65005.1"/>
    </source>
</evidence>
<proteinExistence type="predicted"/>
<evidence type="ECO:0000313" key="2">
    <source>
        <dbReference type="Proteomes" id="UP000238589"/>
    </source>
</evidence>
<dbReference type="EMBL" id="PVLQ01000039">
    <property type="protein sequence ID" value="PRD65005.1"/>
    <property type="molecule type" value="Genomic_DNA"/>
</dbReference>
<keyword evidence="2" id="KW-1185">Reference proteome</keyword>
<accession>A0A2S9K3Q2</accession>
<sequence length="395" mass="44525">MSEYQYYEFVVVDRPLTPQQQVELRSKSSRATISSGSFINEYHWGNLKGDPLDWMQRYFDAHVYSANWGSCRLMLRLPRDTVEAGLLAPFITPSASGTRTGFGQIFSALESAEHWILDWDFNDDSGDCERFWTEEDGPGWMSRLLPLRDELLRGDTRPLYLGWLARVSTGEFDDHELEPPLPAGLSTLSPAQQALAEFLLIDPDWLGSASNGSPALPAQEAVQEDANLEPWLLEQTETDMRATLRLLLAGRSLEAERSVRGAYLAWRRPRLVAPSQPERRSIAQIRTGVASARAQRLEDERLAREAKVARERAEYAAILNRLVQEAPQVWLEIDATVQRGSGAAYEQAFKLLATLAEALKQAGQEAGFRQGLSHLLARHGHRPAWMKRLEKAGWI</sequence>
<comment type="caution">
    <text evidence="1">The sequence shown here is derived from an EMBL/GenBank/DDBJ whole genome shotgun (WGS) entry which is preliminary data.</text>
</comment>
<organism evidence="1 2">
    <name type="scientific">Malikia granosa</name>
    <dbReference type="NCBI Taxonomy" id="263067"/>
    <lineage>
        <taxon>Bacteria</taxon>
        <taxon>Pseudomonadati</taxon>
        <taxon>Pseudomonadota</taxon>
        <taxon>Betaproteobacteria</taxon>
        <taxon>Burkholderiales</taxon>
        <taxon>Comamonadaceae</taxon>
        <taxon>Malikia</taxon>
    </lineage>
</organism>
<dbReference type="AlphaFoldDB" id="A0A2S9K3Q2"/>
<dbReference type="RefSeq" id="WP_105748706.1">
    <property type="nucleotide sequence ID" value="NZ_PVLQ01000039.1"/>
</dbReference>
<dbReference type="OrthoDB" id="9066681at2"/>
<reference evidence="1 2" key="1">
    <citation type="submission" date="2018-03" db="EMBL/GenBank/DDBJ databases">
        <title>Comparative genomics illustrates the genes involved in a hyperalkaliphilic mechanisms of Serpentinomonas isolated from highly-alkaline calcium-rich serpentinized springs.</title>
        <authorList>
            <person name="Suzuki S."/>
            <person name="Ishii S."/>
            <person name="Walworth N."/>
            <person name="Bird L."/>
            <person name="Kuenen J.G."/>
            <person name="Nealson K.H."/>
        </authorList>
    </citation>
    <scope>NUCLEOTIDE SEQUENCE [LARGE SCALE GENOMIC DNA]</scope>
    <source>
        <strain evidence="1 2">P1</strain>
    </source>
</reference>
<dbReference type="Proteomes" id="UP000238589">
    <property type="component" value="Unassembled WGS sequence"/>
</dbReference>
<protein>
    <submittedName>
        <fullName evidence="1">Uncharacterized protein</fullName>
    </submittedName>
</protein>
<gene>
    <name evidence="1" type="ORF">C6P64_11480</name>
</gene>